<dbReference type="EMBL" id="FRCP01000024">
    <property type="protein sequence ID" value="SHM97818.1"/>
    <property type="molecule type" value="Genomic_DNA"/>
</dbReference>
<gene>
    <name evidence="1" type="ORF">SAMN02746066_04195</name>
</gene>
<evidence type="ECO:0000313" key="1">
    <source>
        <dbReference type="EMBL" id="SHM97818.1"/>
    </source>
</evidence>
<sequence length="108" mass="11762">MAMGKTSTVNITPEMMNNALNVISDYRKKTVDLHTQLSDTVATLIPSNFSGNAADGFKIFYENKIEPAVGEGLTNLLDSLQKMCEGILQAIPQDSVGLDDQLAEENKK</sequence>
<dbReference type="AlphaFoldDB" id="A0A1M7N2R8"/>
<dbReference type="Proteomes" id="UP000184038">
    <property type="component" value="Unassembled WGS sequence"/>
</dbReference>
<accession>A0A1M7N2R8</accession>
<dbReference type="STRING" id="1120996.SAMN02746066_04195"/>
<dbReference type="OrthoDB" id="2084036at2"/>
<protein>
    <submittedName>
        <fullName evidence="1">Proteins of 100 residues with WXG</fullName>
    </submittedName>
</protein>
<keyword evidence="2" id="KW-1185">Reference proteome</keyword>
<dbReference type="RefSeq" id="WP_073291031.1">
    <property type="nucleotide sequence ID" value="NZ_FRCP01000024.1"/>
</dbReference>
<organism evidence="1 2">
    <name type="scientific">Anaerosporobacter mobilis DSM 15930</name>
    <dbReference type="NCBI Taxonomy" id="1120996"/>
    <lineage>
        <taxon>Bacteria</taxon>
        <taxon>Bacillati</taxon>
        <taxon>Bacillota</taxon>
        <taxon>Clostridia</taxon>
        <taxon>Lachnospirales</taxon>
        <taxon>Lachnospiraceae</taxon>
        <taxon>Anaerosporobacter</taxon>
    </lineage>
</organism>
<reference evidence="1 2" key="1">
    <citation type="submission" date="2016-11" db="EMBL/GenBank/DDBJ databases">
        <authorList>
            <person name="Jaros S."/>
            <person name="Januszkiewicz K."/>
            <person name="Wedrychowicz H."/>
        </authorList>
    </citation>
    <scope>NUCLEOTIDE SEQUENCE [LARGE SCALE GENOMIC DNA]</scope>
    <source>
        <strain evidence="1 2">DSM 15930</strain>
    </source>
</reference>
<proteinExistence type="predicted"/>
<evidence type="ECO:0000313" key="2">
    <source>
        <dbReference type="Proteomes" id="UP000184038"/>
    </source>
</evidence>
<name>A0A1M7N2R8_9FIRM</name>